<dbReference type="Pfam" id="PF00676">
    <property type="entry name" value="E1_dh"/>
    <property type="match status" value="1"/>
</dbReference>
<dbReference type="InterPro" id="IPR029061">
    <property type="entry name" value="THDP-binding"/>
</dbReference>
<dbReference type="InterPro" id="IPR033248">
    <property type="entry name" value="Transketolase_C"/>
</dbReference>
<feature type="domain" description="Transketolase-like pyrimidine-binding" evidence="5">
    <location>
        <begin position="349"/>
        <end position="522"/>
    </location>
</feature>
<dbReference type="SUPFAM" id="SSF52922">
    <property type="entry name" value="TK C-terminal domain-like"/>
    <property type="match status" value="1"/>
</dbReference>
<gene>
    <name evidence="6" type="ORF">ACFOSX_12300</name>
</gene>
<dbReference type="Gene3D" id="3.40.50.920">
    <property type="match status" value="1"/>
</dbReference>
<name>A0ABV8AM67_9FLAO</name>
<accession>A0ABV8AM67</accession>
<comment type="caution">
    <text evidence="6">The sequence shown here is derived from an EMBL/GenBank/DDBJ whole genome shotgun (WGS) entry which is preliminary data.</text>
</comment>
<dbReference type="CDD" id="cd07036">
    <property type="entry name" value="TPP_PYR_E1-PDHc-beta_like"/>
    <property type="match status" value="1"/>
</dbReference>
<proteinExistence type="predicted"/>
<dbReference type="SUPFAM" id="SSF52518">
    <property type="entry name" value="Thiamin diphosphate-binding fold (THDP-binding)"/>
    <property type="match status" value="2"/>
</dbReference>
<dbReference type="SMART" id="SM00861">
    <property type="entry name" value="Transket_pyr"/>
    <property type="match status" value="1"/>
</dbReference>
<dbReference type="RefSeq" id="WP_386101528.1">
    <property type="nucleotide sequence ID" value="NZ_JBHSAT010000022.1"/>
</dbReference>
<evidence type="ECO:0000259" key="5">
    <source>
        <dbReference type="SMART" id="SM00861"/>
    </source>
</evidence>
<sequence>MPTETSQKLSYNRVDLSDDILLRLYYNMLKPRLIEEKMLILLRQGKISKWFSGIGQEAISVGVTMAMQNDEYILPMHRNLGVFTTRQIPLNRLFGQWQGKASGFTKGRDRSFHFGTQEYKIVGMISHLGPQLGVADGIALANLLKKNNQATAVFTGEGGTSEGDFHEALNVASVWQLPVLFCIENNGYGLSTPTSEQYNCEHLAQRGEGYGMESHIIDGNNIIEVYTKVNALAESIRENPRPVLLEFKTFRRRGHEEASGTKYVPEDLMQYWEEKDPLDNYRNYLIEEGLLNSEKDAEMVAEIKSEIDDNLEIAFAEEDIIPDLTTELNDVYKPYDYQEFKENSNNQELRLIDAISEGLKQSMERHEDLVIMGQDIAEYGGVFKITDGFVDAFGKERVRNTPICESAIVEAGMGLSIAGMKAVVEMQFADFVSSGFNPIVNYLAKSHYRWGQQADVVVRMPCGAGVGAGPFHSQTNEAWFTKTPGLKVVYPAFPSDAKGLLNTAIIDPNPVLFFEHKALYRSIRQEVPTDYYTIPFGKASVLKEGNEISIITYGAGVHWALDYLNENPNVSADLIDLRSLQPLDKDAIYNSVKKTGKALILQEDSLFGGIASDISAMLMEDCFEYLDAPVKRLASIETPIPFVGQLEAQYLPKKDLGDAIEKLLAY</sequence>
<dbReference type="InterPro" id="IPR005475">
    <property type="entry name" value="Transketolase-like_Pyr-bd"/>
</dbReference>
<dbReference type="Pfam" id="PF02780">
    <property type="entry name" value="Transketolase_C"/>
    <property type="match status" value="1"/>
</dbReference>
<evidence type="ECO:0000256" key="4">
    <source>
        <dbReference type="ARBA" id="ARBA00023052"/>
    </source>
</evidence>
<evidence type="ECO:0000313" key="6">
    <source>
        <dbReference type="EMBL" id="MFC3878010.1"/>
    </source>
</evidence>
<dbReference type="PANTHER" id="PTHR43257:SF2">
    <property type="entry name" value="PYRUVATE DEHYDROGENASE E1 COMPONENT SUBUNIT BETA"/>
    <property type="match status" value="1"/>
</dbReference>
<protein>
    <submittedName>
        <fullName evidence="6">Thiamine pyrophosphate-dependent enzyme</fullName>
    </submittedName>
</protein>
<comment type="cofactor">
    <cofactor evidence="1">
        <name>thiamine diphosphate</name>
        <dbReference type="ChEBI" id="CHEBI:58937"/>
    </cofactor>
</comment>
<dbReference type="CDD" id="cd02000">
    <property type="entry name" value="TPP_E1_PDC_ADC_BCADC"/>
    <property type="match status" value="1"/>
</dbReference>
<evidence type="ECO:0000256" key="2">
    <source>
        <dbReference type="ARBA" id="ARBA00003906"/>
    </source>
</evidence>
<dbReference type="Proteomes" id="UP001595812">
    <property type="component" value="Unassembled WGS sequence"/>
</dbReference>
<evidence type="ECO:0000256" key="1">
    <source>
        <dbReference type="ARBA" id="ARBA00001964"/>
    </source>
</evidence>
<evidence type="ECO:0000256" key="3">
    <source>
        <dbReference type="ARBA" id="ARBA00023002"/>
    </source>
</evidence>
<organism evidence="6 7">
    <name type="scientific">Winogradskyella maritima</name>
    <dbReference type="NCBI Taxonomy" id="1517766"/>
    <lineage>
        <taxon>Bacteria</taxon>
        <taxon>Pseudomonadati</taxon>
        <taxon>Bacteroidota</taxon>
        <taxon>Flavobacteriia</taxon>
        <taxon>Flavobacteriales</taxon>
        <taxon>Flavobacteriaceae</taxon>
        <taxon>Winogradskyella</taxon>
    </lineage>
</organism>
<dbReference type="EMBL" id="JBHSAT010000022">
    <property type="protein sequence ID" value="MFC3878010.1"/>
    <property type="molecule type" value="Genomic_DNA"/>
</dbReference>
<comment type="function">
    <text evidence="2">E1 component of the 2-oxoglutarate dehydrogenase (OGDH) complex which catalyzes the decarboxylation of 2-oxoglutarate, the first step in the conversion of 2-oxoglutarate to succinyl-CoA and CO(2).</text>
</comment>
<keyword evidence="4" id="KW-0786">Thiamine pyrophosphate</keyword>
<evidence type="ECO:0000313" key="7">
    <source>
        <dbReference type="Proteomes" id="UP001595812"/>
    </source>
</evidence>
<dbReference type="PANTHER" id="PTHR43257">
    <property type="entry name" value="PYRUVATE DEHYDROGENASE E1 COMPONENT BETA SUBUNIT"/>
    <property type="match status" value="1"/>
</dbReference>
<keyword evidence="3" id="KW-0560">Oxidoreductase</keyword>
<dbReference type="Gene3D" id="3.40.50.970">
    <property type="match status" value="2"/>
</dbReference>
<dbReference type="Pfam" id="PF02779">
    <property type="entry name" value="Transket_pyr"/>
    <property type="match status" value="1"/>
</dbReference>
<dbReference type="InterPro" id="IPR001017">
    <property type="entry name" value="DH_E1"/>
</dbReference>
<reference evidence="7" key="1">
    <citation type="journal article" date="2019" name="Int. J. Syst. Evol. Microbiol.">
        <title>The Global Catalogue of Microorganisms (GCM) 10K type strain sequencing project: providing services to taxonomists for standard genome sequencing and annotation.</title>
        <authorList>
            <consortium name="The Broad Institute Genomics Platform"/>
            <consortium name="The Broad Institute Genome Sequencing Center for Infectious Disease"/>
            <person name="Wu L."/>
            <person name="Ma J."/>
        </authorList>
    </citation>
    <scope>NUCLEOTIDE SEQUENCE [LARGE SCALE GENOMIC DNA]</scope>
    <source>
        <strain evidence="7">CECT 8979</strain>
    </source>
</reference>
<dbReference type="InterPro" id="IPR009014">
    <property type="entry name" value="Transketo_C/PFOR_II"/>
</dbReference>
<keyword evidence="7" id="KW-1185">Reference proteome</keyword>